<dbReference type="AlphaFoldDB" id="A0A8H7DUZ3"/>
<comment type="caution">
    <text evidence="2">The sequence shown here is derived from an EMBL/GenBank/DDBJ whole genome shotgun (WGS) entry which is preliminary data.</text>
</comment>
<dbReference type="Proteomes" id="UP000623687">
    <property type="component" value="Unassembled WGS sequence"/>
</dbReference>
<reference evidence="2" key="1">
    <citation type="submission" date="2019-07" db="EMBL/GenBank/DDBJ databases">
        <authorList>
            <person name="Palmer J.M."/>
        </authorList>
    </citation>
    <scope>NUCLEOTIDE SEQUENCE</scope>
    <source>
        <strain evidence="2">PC9</strain>
    </source>
</reference>
<dbReference type="GeneID" id="59372866"/>
<keyword evidence="3" id="KW-1185">Reference proteome</keyword>
<organism evidence="2 3">
    <name type="scientific">Pleurotus ostreatus</name>
    <name type="common">Oyster mushroom</name>
    <name type="synonym">White-rot fungus</name>
    <dbReference type="NCBI Taxonomy" id="5322"/>
    <lineage>
        <taxon>Eukaryota</taxon>
        <taxon>Fungi</taxon>
        <taxon>Dikarya</taxon>
        <taxon>Basidiomycota</taxon>
        <taxon>Agaricomycotina</taxon>
        <taxon>Agaricomycetes</taxon>
        <taxon>Agaricomycetidae</taxon>
        <taxon>Agaricales</taxon>
        <taxon>Pleurotineae</taxon>
        <taxon>Pleurotaceae</taxon>
        <taxon>Pleurotus</taxon>
    </lineage>
</organism>
<evidence type="ECO:0000313" key="2">
    <source>
        <dbReference type="EMBL" id="KAF7436220.1"/>
    </source>
</evidence>
<feature type="signal peptide" evidence="1">
    <location>
        <begin position="1"/>
        <end position="25"/>
    </location>
</feature>
<keyword evidence="1" id="KW-0732">Signal</keyword>
<gene>
    <name evidence="2" type="ORF">PC9H_003048</name>
</gene>
<proteinExistence type="predicted"/>
<accession>A0A8H7DUZ3</accession>
<evidence type="ECO:0000313" key="3">
    <source>
        <dbReference type="Proteomes" id="UP000623687"/>
    </source>
</evidence>
<feature type="chain" id="PRO_5034199830" description="Secreted protein" evidence="1">
    <location>
        <begin position="26"/>
        <end position="93"/>
    </location>
</feature>
<evidence type="ECO:0000256" key="1">
    <source>
        <dbReference type="SAM" id="SignalP"/>
    </source>
</evidence>
<protein>
    <recommendedName>
        <fullName evidence="4">Secreted protein</fullName>
    </recommendedName>
</protein>
<dbReference type="EMBL" id="JACETU010000002">
    <property type="protein sequence ID" value="KAF7436220.1"/>
    <property type="molecule type" value="Genomic_DNA"/>
</dbReference>
<dbReference type="VEuPathDB" id="FungiDB:PC9H_003048"/>
<sequence>MLLKTSMRSCLVLECLVLELPRCTAITVIKSHYGLARVQPSDVADYSKDQEILKEWRPPSMSIIHHLDMEVSVCVTAADLQGSRAPKLESERH</sequence>
<dbReference type="RefSeq" id="XP_036634119.1">
    <property type="nucleotide sequence ID" value="XM_036772646.1"/>
</dbReference>
<evidence type="ECO:0008006" key="4">
    <source>
        <dbReference type="Google" id="ProtNLM"/>
    </source>
</evidence>
<name>A0A8H7DUZ3_PLEOS</name>